<accession>A0A1A9WVX0</accession>
<evidence type="ECO:0008006" key="4">
    <source>
        <dbReference type="Google" id="ProtNLM"/>
    </source>
</evidence>
<organism evidence="2 3">
    <name type="scientific">Glossina brevipalpis</name>
    <dbReference type="NCBI Taxonomy" id="37001"/>
    <lineage>
        <taxon>Eukaryota</taxon>
        <taxon>Metazoa</taxon>
        <taxon>Ecdysozoa</taxon>
        <taxon>Arthropoda</taxon>
        <taxon>Hexapoda</taxon>
        <taxon>Insecta</taxon>
        <taxon>Pterygota</taxon>
        <taxon>Neoptera</taxon>
        <taxon>Endopterygota</taxon>
        <taxon>Diptera</taxon>
        <taxon>Brachycera</taxon>
        <taxon>Muscomorpha</taxon>
        <taxon>Hippoboscoidea</taxon>
        <taxon>Glossinidae</taxon>
        <taxon>Glossina</taxon>
    </lineage>
</organism>
<feature type="coiled-coil region" evidence="1">
    <location>
        <begin position="43"/>
        <end position="95"/>
    </location>
</feature>
<dbReference type="Proteomes" id="UP000091820">
    <property type="component" value="Unassembled WGS sequence"/>
</dbReference>
<reference evidence="3" key="1">
    <citation type="submission" date="2014-03" db="EMBL/GenBank/DDBJ databases">
        <authorList>
            <person name="Aksoy S."/>
            <person name="Warren W."/>
            <person name="Wilson R.K."/>
        </authorList>
    </citation>
    <scope>NUCLEOTIDE SEQUENCE [LARGE SCALE GENOMIC DNA]</scope>
    <source>
        <strain evidence="3">IAEA</strain>
    </source>
</reference>
<reference evidence="2" key="2">
    <citation type="submission" date="2020-05" db="UniProtKB">
        <authorList>
            <consortium name="EnsemblMetazoa"/>
        </authorList>
    </citation>
    <scope>IDENTIFICATION</scope>
    <source>
        <strain evidence="2">IAEA</strain>
    </source>
</reference>
<dbReference type="EnsemblMetazoa" id="GBRI034449-RA">
    <property type="protein sequence ID" value="GBRI034449-PA"/>
    <property type="gene ID" value="GBRI034449"/>
</dbReference>
<evidence type="ECO:0000313" key="2">
    <source>
        <dbReference type="EnsemblMetazoa" id="GBRI034449-PA"/>
    </source>
</evidence>
<evidence type="ECO:0000256" key="1">
    <source>
        <dbReference type="SAM" id="Coils"/>
    </source>
</evidence>
<dbReference type="AlphaFoldDB" id="A0A1A9WVX0"/>
<name>A0A1A9WVX0_9MUSC</name>
<keyword evidence="3" id="KW-1185">Reference proteome</keyword>
<proteinExistence type="predicted"/>
<dbReference type="VEuPathDB" id="VectorBase:GBRI034449"/>
<sequence>MAREFDTQLSFGVKDSATPGIRRLSAEFRRLSQARETLGLRGERHLQREIQRTQAAYQRLARSGTLSASEQVRAYDKMQNSVARLRQEMAGAERQQRSWLKGTLSLASGLVAGAMTLRQPITRQMDYDAHLRKLANFAYRNDNASVREAGLKVIDQHIRAATRAGGGTPGPAMDALEIMLRSLPKEKVFSYLPEVMKNATATGAEPKEMALLQNAAVNFNLSERDSRIALSGATTAAQHGLVDVPLLASAVPRALEAAKSAGFHGRRGYAQTLALFEAAGSVAGEPGEAATNANDLLAELSSTNLKNNAKNLLIRGKGVDIQALMTQDAKAGLTPLDTLDRVIQLADRHDAQTKKLRAEMANTRDPEKHANLEAAIEGRHGAYFSTLLTNQQSRNAFYGYERSRLTDEVVKQFETPEGARSADLDFSLVRKDSQFRVQQAENEKLFATNDAVAPVSQVLGDVAESGARLAQKFPGLTTAATQATLAITALGAAAAVKTGADILLGKGAGATGIGTILKKSGGKVISAGKSLVSGGLLGTQVGKKVLSAGKGVLTEGLLSARGAALINPVTAGMMAMTPANTVGQAAEMAELARLKQANLQKQDALAAQAEIRRFMIPDIQNDRRSATAIKETPSLPDINVSVTLDGREIATAVETWLARDGRRH</sequence>
<keyword evidence="1" id="KW-0175">Coiled coil</keyword>
<evidence type="ECO:0000313" key="3">
    <source>
        <dbReference type="Proteomes" id="UP000091820"/>
    </source>
</evidence>
<protein>
    <recommendedName>
        <fullName evidence="4">Phage tail tape measure protein domain-containing protein</fullName>
    </recommendedName>
</protein>